<protein>
    <submittedName>
        <fullName evidence="1">Uncharacterized protein</fullName>
    </submittedName>
</protein>
<sequence>MGLSISKRLVDLMGGEIGFVRKPGTGSTIAFTAVLKKGETGSLDAKQQYYDHVVLDFRGLRALIVDDKSIRAEVTRYHLRRLGIIVHDIAFSMESACAYLSSNSNPSDSSKISMVLVDKDVWGVDSSHPLHVLLKKLRQNSRTEVSESLPKIFLLSTSITPIERNELKSAGLVDNVLMKPLGLSMLIFCFKEVPSIGKKREASRGKPPILGVLFRNKQIMVVDDNLVNRRVAERALKKYGAIVTCVDSGKAALEMLKPPHNFDASWISKCQKWMGNGFFDATQRIRNLEREVNESIESGEASSEMFSNVTHWHMPISAMTADLDQADKKECMKSGMDGYVSKPFEQEQLYSAMARFLVSN</sequence>
<dbReference type="Proteomes" id="UP000828048">
    <property type="component" value="Chromosome 6"/>
</dbReference>
<evidence type="ECO:0000313" key="2">
    <source>
        <dbReference type="Proteomes" id="UP000828048"/>
    </source>
</evidence>
<reference evidence="1 2" key="1">
    <citation type="journal article" date="2021" name="Hortic Res">
        <title>High-quality reference genome and annotation aids understanding of berry development for evergreen blueberry (Vaccinium darrowii).</title>
        <authorList>
            <person name="Yu J."/>
            <person name="Hulse-Kemp A.M."/>
            <person name="Babiker E."/>
            <person name="Staton M."/>
        </authorList>
    </citation>
    <scope>NUCLEOTIDE SEQUENCE [LARGE SCALE GENOMIC DNA]</scope>
    <source>
        <strain evidence="2">cv. NJ 8807/NJ 8810</strain>
        <tissue evidence="1">Young leaf</tissue>
    </source>
</reference>
<proteinExistence type="predicted"/>
<keyword evidence="2" id="KW-1185">Reference proteome</keyword>
<dbReference type="EMBL" id="CM037156">
    <property type="protein sequence ID" value="KAH7836918.1"/>
    <property type="molecule type" value="Genomic_DNA"/>
</dbReference>
<accession>A0ACB7X8S0</accession>
<name>A0ACB7X8S0_9ERIC</name>
<organism evidence="1 2">
    <name type="scientific">Vaccinium darrowii</name>
    <dbReference type="NCBI Taxonomy" id="229202"/>
    <lineage>
        <taxon>Eukaryota</taxon>
        <taxon>Viridiplantae</taxon>
        <taxon>Streptophyta</taxon>
        <taxon>Embryophyta</taxon>
        <taxon>Tracheophyta</taxon>
        <taxon>Spermatophyta</taxon>
        <taxon>Magnoliopsida</taxon>
        <taxon>eudicotyledons</taxon>
        <taxon>Gunneridae</taxon>
        <taxon>Pentapetalae</taxon>
        <taxon>asterids</taxon>
        <taxon>Ericales</taxon>
        <taxon>Ericaceae</taxon>
        <taxon>Vaccinioideae</taxon>
        <taxon>Vaccinieae</taxon>
        <taxon>Vaccinium</taxon>
    </lineage>
</organism>
<evidence type="ECO:0000313" key="1">
    <source>
        <dbReference type="EMBL" id="KAH7836918.1"/>
    </source>
</evidence>
<gene>
    <name evidence="1" type="ORF">Vadar_007373</name>
</gene>
<comment type="caution">
    <text evidence="1">The sequence shown here is derived from an EMBL/GenBank/DDBJ whole genome shotgun (WGS) entry which is preliminary data.</text>
</comment>